<dbReference type="Gene3D" id="3.40.1360.10">
    <property type="match status" value="1"/>
</dbReference>
<protein>
    <submittedName>
        <fullName evidence="4">Twinkle protein, mitochondrial</fullName>
    </submittedName>
</protein>
<gene>
    <name evidence="4" type="primary">LOC107072073</name>
</gene>
<dbReference type="PROSITE" id="PS51199">
    <property type="entry name" value="SF4_HELICASE"/>
    <property type="match status" value="1"/>
</dbReference>
<dbReference type="PANTHER" id="PTHR12873">
    <property type="entry name" value="T7-LIKE MITOCHONDRIAL DNA HELICASE"/>
    <property type="match status" value="1"/>
</dbReference>
<dbReference type="CDD" id="cd01122">
    <property type="entry name" value="Twinkle_C"/>
    <property type="match status" value="1"/>
</dbReference>
<evidence type="ECO:0000313" key="4">
    <source>
        <dbReference type="RefSeq" id="XP_015187162.1"/>
    </source>
</evidence>
<feature type="region of interest" description="Disordered" evidence="1">
    <location>
        <begin position="607"/>
        <end position="627"/>
    </location>
</feature>
<dbReference type="SUPFAM" id="SSF52540">
    <property type="entry name" value="P-loop containing nucleoside triphosphate hydrolases"/>
    <property type="match status" value="1"/>
</dbReference>
<dbReference type="InterPro" id="IPR007694">
    <property type="entry name" value="DNA_helicase_DnaB-like_C"/>
</dbReference>
<accession>A0ABM1J3X5</accession>
<evidence type="ECO:0000259" key="2">
    <source>
        <dbReference type="PROSITE" id="PS51199"/>
    </source>
</evidence>
<evidence type="ECO:0000256" key="1">
    <source>
        <dbReference type="SAM" id="MobiDB-lite"/>
    </source>
</evidence>
<evidence type="ECO:0000313" key="3">
    <source>
        <dbReference type="Proteomes" id="UP000694924"/>
    </source>
</evidence>
<dbReference type="InterPro" id="IPR027032">
    <property type="entry name" value="Twinkle-like"/>
</dbReference>
<dbReference type="Pfam" id="PF13481">
    <property type="entry name" value="AAA_25"/>
    <property type="match status" value="1"/>
</dbReference>
<sequence length="627" mass="72041">MFFKPLSRYFWKMKCIKLHCTNRSYHVVNQSDQVYNVSLIGIKKILRQNNIAFMEGHTCICVDCPICEMNKCTKGPKIYINKTTGFFICDKCRCIGTWNTLEKVLSLKITGKTNKELEKLKNSLLVDQNYTSEWTILEKDCLKISQLSTSEYEQIFNKLSLKIISREDISALECLYHKSKNVLYFPLYAFGQYLVGFKQLCLNTKNEVTVPTSDVSGLIIYKQKNTRNDNTAVVVPTITDLLALISQKVTNLVVCLPYNLQYLPQQVLPSLENFKKLTLWFGNEDSSWDTARHFAKKLNEERCYFVRSTDLQPRPSIAVDLGYDIKNIIQNAQPIWHQSITTFHSLRHDVLSDLQNIDKVQGIKWKRYPALNRILKGHRRGEFTILTGPTGSGKTTFISEYSLDLAMQGVNTLWGSFEIRNARLAKTMLQQMAGVSLDDNLADFDKYADAFEKLPIYFMTFHGQQSIKIVMDAVEHATYVHDISHVIIDNVQFMMGISDEAKHIDRFWRQDKIISAFRNFATKYNCHVTLVIHPRKERDDEELTTSSIFGSAKASQEADNVLIIQDKRLTSIRGKKYLQVAKNRYTGDLGIMPLDFDKTSLSYASKKKAKSETKSSTKCNSNEELQS</sequence>
<organism evidence="3 4">
    <name type="scientific">Polistes dominula</name>
    <name type="common">European paper wasp</name>
    <name type="synonym">Vespa dominula</name>
    <dbReference type="NCBI Taxonomy" id="743375"/>
    <lineage>
        <taxon>Eukaryota</taxon>
        <taxon>Metazoa</taxon>
        <taxon>Ecdysozoa</taxon>
        <taxon>Arthropoda</taxon>
        <taxon>Hexapoda</taxon>
        <taxon>Insecta</taxon>
        <taxon>Pterygota</taxon>
        <taxon>Neoptera</taxon>
        <taxon>Endopterygota</taxon>
        <taxon>Hymenoptera</taxon>
        <taxon>Apocrita</taxon>
        <taxon>Aculeata</taxon>
        <taxon>Vespoidea</taxon>
        <taxon>Vespidae</taxon>
        <taxon>Polistinae</taxon>
        <taxon>Polistini</taxon>
        <taxon>Polistes</taxon>
    </lineage>
</organism>
<dbReference type="PANTHER" id="PTHR12873:SF0">
    <property type="entry name" value="TWINKLE MTDNA HELICASE"/>
    <property type="match status" value="1"/>
</dbReference>
<keyword evidence="3" id="KW-1185">Reference proteome</keyword>
<dbReference type="RefSeq" id="XP_015187162.1">
    <property type="nucleotide sequence ID" value="XM_015331676.1"/>
</dbReference>
<proteinExistence type="predicted"/>
<dbReference type="Gene3D" id="3.40.50.300">
    <property type="entry name" value="P-loop containing nucleotide triphosphate hydrolases"/>
    <property type="match status" value="1"/>
</dbReference>
<feature type="domain" description="SF4 helicase" evidence="2">
    <location>
        <begin position="357"/>
        <end position="610"/>
    </location>
</feature>
<reference evidence="4" key="1">
    <citation type="submission" date="2025-08" db="UniProtKB">
        <authorList>
            <consortium name="RefSeq"/>
        </authorList>
    </citation>
    <scope>IDENTIFICATION</scope>
    <source>
        <tissue evidence="4">Whole body</tissue>
    </source>
</reference>
<dbReference type="InterPro" id="IPR027417">
    <property type="entry name" value="P-loop_NTPase"/>
</dbReference>
<name>A0ABM1J3X5_POLDO</name>
<dbReference type="Proteomes" id="UP000694924">
    <property type="component" value="Unplaced"/>
</dbReference>
<dbReference type="GeneID" id="107072073"/>